<dbReference type="STRING" id="335973.SAMN04488693_101523"/>
<keyword evidence="3" id="KW-1185">Reference proteome</keyword>
<accession>A0A1G8D9X4</accession>
<reference evidence="2 3" key="1">
    <citation type="submission" date="2016-10" db="EMBL/GenBank/DDBJ databases">
        <authorList>
            <person name="de Groot N.N."/>
        </authorList>
    </citation>
    <scope>NUCLEOTIDE SEQUENCE [LARGE SCALE GENOMIC DNA]</scope>
    <source>
        <strain evidence="2 3">NP_1H</strain>
    </source>
</reference>
<dbReference type="Pfam" id="PF14588">
    <property type="entry name" value="YjgF_endoribonc"/>
    <property type="match status" value="1"/>
</dbReference>
<dbReference type="SUPFAM" id="SSF55298">
    <property type="entry name" value="YjgF-like"/>
    <property type="match status" value="1"/>
</dbReference>
<evidence type="ECO:0000259" key="1">
    <source>
        <dbReference type="Pfam" id="PF14588"/>
    </source>
</evidence>
<dbReference type="OrthoDB" id="9806229at2"/>
<evidence type="ECO:0000313" key="2">
    <source>
        <dbReference type="EMBL" id="SDH54169.1"/>
    </source>
</evidence>
<dbReference type="Gene3D" id="3.30.1330.40">
    <property type="entry name" value="RutC-like"/>
    <property type="match status" value="1"/>
</dbReference>
<name>A0A1G8D9X4_9MICC</name>
<dbReference type="PANTHER" id="PTHR43760:SF1">
    <property type="entry name" value="ENDORIBONUCLEASE L-PSP_CHORISMATE MUTASE-LIKE DOMAIN-CONTAINING PROTEIN"/>
    <property type="match status" value="1"/>
</dbReference>
<organism evidence="2 3">
    <name type="scientific">Arthrobacter subterraneus</name>
    <dbReference type="NCBI Taxonomy" id="335973"/>
    <lineage>
        <taxon>Bacteria</taxon>
        <taxon>Bacillati</taxon>
        <taxon>Actinomycetota</taxon>
        <taxon>Actinomycetes</taxon>
        <taxon>Micrococcales</taxon>
        <taxon>Micrococcaceae</taxon>
        <taxon>Arthrobacter</taxon>
    </lineage>
</organism>
<dbReference type="EMBL" id="FNDT01000001">
    <property type="protein sequence ID" value="SDH54169.1"/>
    <property type="molecule type" value="Genomic_DNA"/>
</dbReference>
<dbReference type="Proteomes" id="UP000199258">
    <property type="component" value="Unassembled WGS sequence"/>
</dbReference>
<dbReference type="InterPro" id="IPR013813">
    <property type="entry name" value="Endoribo_LPSP/chorism_mut-like"/>
</dbReference>
<protein>
    <submittedName>
        <fullName evidence="2">Enamine deaminase RidA, house cleaning of reactive enamine intermediates, YjgF/YER057c/UK114 family</fullName>
    </submittedName>
</protein>
<feature type="domain" description="Endoribonuclease L-PSP/chorismate mutase-like" evidence="1">
    <location>
        <begin position="12"/>
        <end position="158"/>
    </location>
</feature>
<evidence type="ECO:0000313" key="3">
    <source>
        <dbReference type="Proteomes" id="UP000199258"/>
    </source>
</evidence>
<sequence>MTSANEAVSAVESRLQDLGITLPEVAAPVAAYIPAVVSGNYVYTSGQLPFINGELPATGKVGSDISAEQAKEYAATCAVNAMAAVKSQIGDLDRVSRIVKVVGFVASDPSFTGQPGVINGASELLGQVFGEAGAHARSAVGVAVLPLDAPVEVEIIAEFI</sequence>
<gene>
    <name evidence="2" type="ORF">SAMN04488693_101523</name>
</gene>
<dbReference type="InterPro" id="IPR035959">
    <property type="entry name" value="RutC-like_sf"/>
</dbReference>
<dbReference type="CDD" id="cd02199">
    <property type="entry name" value="YjgF_YER057c_UK114_like_1"/>
    <property type="match status" value="1"/>
</dbReference>
<dbReference type="RefSeq" id="WP_090584369.1">
    <property type="nucleotide sequence ID" value="NZ_FNDT01000001.1"/>
</dbReference>
<proteinExistence type="predicted"/>
<dbReference type="AlphaFoldDB" id="A0A1G8D9X4"/>
<dbReference type="PANTHER" id="PTHR43760">
    <property type="entry name" value="ENDORIBONUCLEASE-RELATED"/>
    <property type="match status" value="1"/>
</dbReference>